<dbReference type="SUPFAM" id="SSF88659">
    <property type="entry name" value="Sigma3 and sigma4 domains of RNA polymerase sigma factors"/>
    <property type="match status" value="1"/>
</dbReference>
<dbReference type="Proteomes" id="UP000652477">
    <property type="component" value="Unassembled WGS sequence"/>
</dbReference>
<sequence length="141" mass="16549">MTAKEYLKQAYRLDHRIDSDIEELGRLREMSANISAPAMGDKVQTNRSTDAPFVKCLERIYEQEEKINAEIDMLVDLKNEIRNVIDTVSNTDERMVLRYRYIHNYTWEQIGDELGADSRTVRRWHGKALTHVELPENPLKI</sequence>
<dbReference type="GO" id="GO:0006352">
    <property type="term" value="P:DNA-templated transcription initiation"/>
    <property type="evidence" value="ECO:0007669"/>
    <property type="project" value="InterPro"/>
</dbReference>
<dbReference type="Pfam" id="PF04545">
    <property type="entry name" value="Sigma70_r4"/>
    <property type="match status" value="1"/>
</dbReference>
<dbReference type="InterPro" id="IPR007630">
    <property type="entry name" value="RNA_pol_sigma70_r4"/>
</dbReference>
<gene>
    <name evidence="2" type="ORF">H8S37_03180</name>
</gene>
<dbReference type="CDD" id="cd06171">
    <property type="entry name" value="Sigma70_r4"/>
    <property type="match status" value="1"/>
</dbReference>
<proteinExistence type="predicted"/>
<dbReference type="GO" id="GO:0003700">
    <property type="term" value="F:DNA-binding transcription factor activity"/>
    <property type="evidence" value="ECO:0007669"/>
    <property type="project" value="InterPro"/>
</dbReference>
<organism evidence="2 3">
    <name type="scientific">Mediterraneibacter hominis</name>
    <dbReference type="NCBI Taxonomy" id="2763054"/>
    <lineage>
        <taxon>Bacteria</taxon>
        <taxon>Bacillati</taxon>
        <taxon>Bacillota</taxon>
        <taxon>Clostridia</taxon>
        <taxon>Lachnospirales</taxon>
        <taxon>Lachnospiraceae</taxon>
        <taxon>Mediterraneibacter</taxon>
    </lineage>
</organism>
<feature type="domain" description="RNA polymerase sigma-70 region 4" evidence="1">
    <location>
        <begin position="91"/>
        <end position="131"/>
    </location>
</feature>
<evidence type="ECO:0000259" key="1">
    <source>
        <dbReference type="Pfam" id="PF04545"/>
    </source>
</evidence>
<reference evidence="2" key="1">
    <citation type="submission" date="2020-08" db="EMBL/GenBank/DDBJ databases">
        <title>Genome public.</title>
        <authorList>
            <person name="Liu C."/>
            <person name="Sun Q."/>
        </authorList>
    </citation>
    <scope>NUCLEOTIDE SEQUENCE</scope>
    <source>
        <strain evidence="2">NSJ-55</strain>
    </source>
</reference>
<name>A0A923LGL5_9FIRM</name>
<protein>
    <submittedName>
        <fullName evidence="2">DUF1492 domain-containing protein</fullName>
    </submittedName>
</protein>
<evidence type="ECO:0000313" key="3">
    <source>
        <dbReference type="Proteomes" id="UP000652477"/>
    </source>
</evidence>
<keyword evidence="3" id="KW-1185">Reference proteome</keyword>
<dbReference type="AlphaFoldDB" id="A0A923LGL5"/>
<dbReference type="EMBL" id="JACOPF010000001">
    <property type="protein sequence ID" value="MBC5687938.1"/>
    <property type="molecule type" value="Genomic_DNA"/>
</dbReference>
<dbReference type="InterPro" id="IPR013324">
    <property type="entry name" value="RNA_pol_sigma_r3/r4-like"/>
</dbReference>
<evidence type="ECO:0000313" key="2">
    <source>
        <dbReference type="EMBL" id="MBC5687938.1"/>
    </source>
</evidence>
<dbReference type="RefSeq" id="WP_186874590.1">
    <property type="nucleotide sequence ID" value="NZ_JACOPF010000001.1"/>
</dbReference>
<accession>A0A923LGL5</accession>
<dbReference type="Gene3D" id="1.20.140.160">
    <property type="match status" value="1"/>
</dbReference>
<comment type="caution">
    <text evidence="2">The sequence shown here is derived from an EMBL/GenBank/DDBJ whole genome shotgun (WGS) entry which is preliminary data.</text>
</comment>